<accession>A0A0N4YPY0</accession>
<dbReference type="AlphaFoldDB" id="A0A0N4YPY0"/>
<dbReference type="SUPFAM" id="SSF57362">
    <property type="entry name" value="BPTI-like"/>
    <property type="match status" value="1"/>
</dbReference>
<dbReference type="SMART" id="SM00131">
    <property type="entry name" value="KU"/>
    <property type="match status" value="1"/>
</dbReference>
<dbReference type="WBParaSite" id="NBR_0001930101-mRNA-1">
    <property type="protein sequence ID" value="NBR_0001930101-mRNA-1"/>
    <property type="gene ID" value="NBR_0001930101"/>
</dbReference>
<keyword evidence="3" id="KW-1185">Reference proteome</keyword>
<dbReference type="EMBL" id="UYSL01024062">
    <property type="protein sequence ID" value="VDL83031.1"/>
    <property type="molecule type" value="Genomic_DNA"/>
</dbReference>
<organism evidence="4">
    <name type="scientific">Nippostrongylus brasiliensis</name>
    <name type="common">Rat hookworm</name>
    <dbReference type="NCBI Taxonomy" id="27835"/>
    <lineage>
        <taxon>Eukaryota</taxon>
        <taxon>Metazoa</taxon>
        <taxon>Ecdysozoa</taxon>
        <taxon>Nematoda</taxon>
        <taxon>Chromadorea</taxon>
        <taxon>Rhabditida</taxon>
        <taxon>Rhabditina</taxon>
        <taxon>Rhabditomorpha</taxon>
        <taxon>Strongyloidea</taxon>
        <taxon>Heligmosomidae</taxon>
        <taxon>Nippostrongylus</taxon>
    </lineage>
</organism>
<dbReference type="Proteomes" id="UP000271162">
    <property type="component" value="Unassembled WGS sequence"/>
</dbReference>
<dbReference type="InterPro" id="IPR020901">
    <property type="entry name" value="Prtase_inh_Kunz-CS"/>
</dbReference>
<dbReference type="PANTHER" id="PTHR47248">
    <property type="entry name" value="PROTEIN CBG06772"/>
    <property type="match status" value="1"/>
</dbReference>
<dbReference type="PANTHER" id="PTHR47248:SF9">
    <property type="entry name" value="BPTI_KUNITZ INHIBITOR DOMAIN-CONTAINING PROTEIN"/>
    <property type="match status" value="1"/>
</dbReference>
<name>A0A0N4YPY0_NIPBR</name>
<proteinExistence type="predicted"/>
<sequence length="192" mass="21525">MTIEERRKDFDLRQLTKERNKGFDYEFEYVNPCKEIVDMGEADCNKAASIRADSHIIIQRLTTKAYHFDGETMTCLAFRFTGCGGNSNNFASSTKCFDTCVPHDYNKCPANRPPVKRADGSSYCDDEVKCPEGSSCRRGLWSGKCCDNKDIEKSRANYHPDCGGRKFVKVNPAGIWVGFSNSRAQSNGKAAK</sequence>
<gene>
    <name evidence="2" type="ORF">NBR_LOCUS19302</name>
</gene>
<dbReference type="InterPro" id="IPR036880">
    <property type="entry name" value="Kunitz_BPTI_sf"/>
</dbReference>
<evidence type="ECO:0000313" key="2">
    <source>
        <dbReference type="EMBL" id="VDL83031.1"/>
    </source>
</evidence>
<dbReference type="Gene3D" id="4.10.410.10">
    <property type="entry name" value="Pancreatic trypsin inhibitor Kunitz domain"/>
    <property type="match status" value="1"/>
</dbReference>
<evidence type="ECO:0000313" key="4">
    <source>
        <dbReference type="WBParaSite" id="NBR_0001930101-mRNA-1"/>
    </source>
</evidence>
<dbReference type="InterPro" id="IPR052861">
    <property type="entry name" value="BPTI/Kunitz_domain"/>
</dbReference>
<dbReference type="PROSITE" id="PS00280">
    <property type="entry name" value="BPTI_KUNITZ_1"/>
    <property type="match status" value="1"/>
</dbReference>
<reference evidence="4" key="1">
    <citation type="submission" date="2017-02" db="UniProtKB">
        <authorList>
            <consortium name="WormBaseParasite"/>
        </authorList>
    </citation>
    <scope>IDENTIFICATION</scope>
</reference>
<evidence type="ECO:0000259" key="1">
    <source>
        <dbReference type="PROSITE" id="PS50279"/>
    </source>
</evidence>
<evidence type="ECO:0000313" key="3">
    <source>
        <dbReference type="Proteomes" id="UP000271162"/>
    </source>
</evidence>
<dbReference type="InterPro" id="IPR002223">
    <property type="entry name" value="Kunitz_BPTI"/>
</dbReference>
<dbReference type="GO" id="GO:0004867">
    <property type="term" value="F:serine-type endopeptidase inhibitor activity"/>
    <property type="evidence" value="ECO:0007669"/>
    <property type="project" value="InterPro"/>
</dbReference>
<reference evidence="2 3" key="2">
    <citation type="submission" date="2018-11" db="EMBL/GenBank/DDBJ databases">
        <authorList>
            <consortium name="Pathogen Informatics"/>
        </authorList>
    </citation>
    <scope>NUCLEOTIDE SEQUENCE [LARGE SCALE GENOMIC DNA]</scope>
</reference>
<dbReference type="Pfam" id="PF00014">
    <property type="entry name" value="Kunitz_BPTI"/>
    <property type="match status" value="1"/>
</dbReference>
<dbReference type="PROSITE" id="PS50279">
    <property type="entry name" value="BPTI_KUNITZ_2"/>
    <property type="match status" value="1"/>
</dbReference>
<protein>
    <submittedName>
        <fullName evidence="4">BPTI/Kunitz inhibitor domain-containing protein</fullName>
    </submittedName>
</protein>
<feature type="domain" description="BPTI/Kunitz inhibitor" evidence="1">
    <location>
        <begin position="33"/>
        <end position="100"/>
    </location>
</feature>
<dbReference type="STRING" id="27835.A0A0N4YPY0"/>